<dbReference type="SUPFAM" id="SSF51905">
    <property type="entry name" value="FAD/NAD(P)-binding domain"/>
    <property type="match status" value="1"/>
</dbReference>
<dbReference type="PANTHER" id="PTHR43539:SF78">
    <property type="entry name" value="FLAVIN-CONTAINING MONOOXYGENASE"/>
    <property type="match status" value="1"/>
</dbReference>
<reference evidence="2" key="1">
    <citation type="journal article" date="2021" name="PeerJ">
        <title>Extensive microbial diversity within the chicken gut microbiome revealed by metagenomics and culture.</title>
        <authorList>
            <person name="Gilroy R."/>
            <person name="Ravi A."/>
            <person name="Getino M."/>
            <person name="Pursley I."/>
            <person name="Horton D.L."/>
            <person name="Alikhan N.F."/>
            <person name="Baker D."/>
            <person name="Gharbi K."/>
            <person name="Hall N."/>
            <person name="Watson M."/>
            <person name="Adriaenssens E.M."/>
            <person name="Foster-Nyarko E."/>
            <person name="Jarju S."/>
            <person name="Secka A."/>
            <person name="Antonio M."/>
            <person name="Oren A."/>
            <person name="Chaudhuri R.R."/>
            <person name="La Ragione R."/>
            <person name="Hildebrand F."/>
            <person name="Pallen M.J."/>
        </authorList>
    </citation>
    <scope>NUCLEOTIDE SEQUENCE</scope>
    <source>
        <strain evidence="2">CHK171-7178</strain>
    </source>
</reference>
<dbReference type="EMBL" id="DYWT01000225">
    <property type="protein sequence ID" value="HJF32914.1"/>
    <property type="molecule type" value="Genomic_DNA"/>
</dbReference>
<dbReference type="GO" id="GO:0050660">
    <property type="term" value="F:flavin adenine dinucleotide binding"/>
    <property type="evidence" value="ECO:0007669"/>
    <property type="project" value="TreeGrafter"/>
</dbReference>
<reference evidence="2" key="2">
    <citation type="submission" date="2021-09" db="EMBL/GenBank/DDBJ databases">
        <authorList>
            <person name="Gilroy R."/>
        </authorList>
    </citation>
    <scope>NUCLEOTIDE SEQUENCE</scope>
    <source>
        <strain evidence="2">CHK171-7178</strain>
    </source>
</reference>
<dbReference type="Proteomes" id="UP000698173">
    <property type="component" value="Unassembled WGS sequence"/>
</dbReference>
<dbReference type="Gene3D" id="3.50.50.60">
    <property type="entry name" value="FAD/NAD(P)-binding domain"/>
    <property type="match status" value="1"/>
</dbReference>
<organism evidence="2 3">
    <name type="scientific">Sporosarcina psychrophila</name>
    <name type="common">Bacillus psychrophilus</name>
    <dbReference type="NCBI Taxonomy" id="1476"/>
    <lineage>
        <taxon>Bacteria</taxon>
        <taxon>Bacillati</taxon>
        <taxon>Bacillota</taxon>
        <taxon>Bacilli</taxon>
        <taxon>Bacillales</taxon>
        <taxon>Caryophanaceae</taxon>
        <taxon>Sporosarcina</taxon>
    </lineage>
</organism>
<dbReference type="InterPro" id="IPR036188">
    <property type="entry name" value="FAD/NAD-bd_sf"/>
</dbReference>
<proteinExistence type="predicted"/>
<comment type="caution">
    <text evidence="2">The sequence shown here is derived from an EMBL/GenBank/DDBJ whole genome shotgun (WGS) entry which is preliminary data.</text>
</comment>
<accession>A0A921G1G0</accession>
<dbReference type="PRINTS" id="PR00368">
    <property type="entry name" value="FADPNR"/>
</dbReference>
<dbReference type="Pfam" id="PF13738">
    <property type="entry name" value="Pyr_redox_3"/>
    <property type="match status" value="1"/>
</dbReference>
<dbReference type="AlphaFoldDB" id="A0A921G1G0"/>
<evidence type="ECO:0000256" key="1">
    <source>
        <dbReference type="ARBA" id="ARBA00023002"/>
    </source>
</evidence>
<name>A0A921G1G0_SPOPS</name>
<protein>
    <submittedName>
        <fullName evidence="2">NAD(P)-binding domain-containing protein</fullName>
    </submittedName>
</protein>
<dbReference type="PANTHER" id="PTHR43539">
    <property type="entry name" value="FLAVIN-BINDING MONOOXYGENASE-LIKE PROTEIN (AFU_ORTHOLOGUE AFUA_4G09220)"/>
    <property type="match status" value="1"/>
</dbReference>
<gene>
    <name evidence="2" type="ORF">K8V56_14220</name>
</gene>
<evidence type="ECO:0000313" key="2">
    <source>
        <dbReference type="EMBL" id="HJF32914.1"/>
    </source>
</evidence>
<dbReference type="InterPro" id="IPR050982">
    <property type="entry name" value="Auxin_biosynth/cation_transpt"/>
</dbReference>
<evidence type="ECO:0000313" key="3">
    <source>
        <dbReference type="Proteomes" id="UP000698173"/>
    </source>
</evidence>
<sequence length="481" mass="53386">MKEIKLFTIKETSCYGEEPTTTSCCAPETINESTCCSSPEVTVEKPEQKQFNLDLPVAIIGAGPVGLAAAAHLTIQKVPFIVFESGENVGHNILKWQHVQLFSPWQYDIDKAARQLLEETDWESPQDNILPTGKELVDQYLVPLSTLPVLKEAIRYNSKVISISRQQNDKMKSLHREKQPFEIYVERNHEIEIVEARAIIDATGTWGNPNPSTSNGVWLNSEKQCENHIEYGIPDITKSVKRYADKTVAVVGGGHSAINTLLELADLQKEFPETKLIWILRKKNVEDAYGGEEKDALEARGALGSKIHSLVDSGKVQVYTPFYTMQVKSMNGQMELAGRYEGEMTIIKEIDELIVNAGNRPDFSIEQELRLSIDPATESIAALAPLIDPNEHSCGTVRAHGEEILRQPEQGLYIVGMKSYGRAPTFLMATGYEQVRSITAYLAGDIEASKRVELDLPETGVCSVNLQNPKEESSCSTNSCS</sequence>
<keyword evidence="1" id="KW-0560">Oxidoreductase</keyword>
<dbReference type="GO" id="GO:0004497">
    <property type="term" value="F:monooxygenase activity"/>
    <property type="evidence" value="ECO:0007669"/>
    <property type="project" value="TreeGrafter"/>
</dbReference>